<dbReference type="Pfam" id="PF10545">
    <property type="entry name" value="MADF_DNA_bdg"/>
    <property type="match status" value="1"/>
</dbReference>
<accession>A0A7M7M1J3</accession>
<dbReference type="InterPro" id="IPR006578">
    <property type="entry name" value="MADF-dom"/>
</dbReference>
<evidence type="ECO:0000313" key="3">
    <source>
        <dbReference type="EnsemblMetazoa" id="XP_016836680"/>
    </source>
</evidence>
<dbReference type="PROSITE" id="PS51029">
    <property type="entry name" value="MADF"/>
    <property type="match status" value="1"/>
</dbReference>
<dbReference type="Proteomes" id="UP000002358">
    <property type="component" value="Chromosome 1"/>
</dbReference>
<dbReference type="KEGG" id="nvi:107980514"/>
<name>A0A7M7M1J3_NASVI</name>
<keyword evidence="4" id="KW-1185">Reference proteome</keyword>
<reference evidence="3" key="1">
    <citation type="submission" date="2021-01" db="UniProtKB">
        <authorList>
            <consortium name="EnsemblMetazoa"/>
        </authorList>
    </citation>
    <scope>IDENTIFICATION</scope>
</reference>
<dbReference type="SMART" id="SM00595">
    <property type="entry name" value="MADF"/>
    <property type="match status" value="1"/>
</dbReference>
<dbReference type="SMR" id="A0A7M7M1J3"/>
<organism evidence="3 4">
    <name type="scientific">Nasonia vitripennis</name>
    <name type="common">Parasitic wasp</name>
    <dbReference type="NCBI Taxonomy" id="7425"/>
    <lineage>
        <taxon>Eukaryota</taxon>
        <taxon>Metazoa</taxon>
        <taxon>Ecdysozoa</taxon>
        <taxon>Arthropoda</taxon>
        <taxon>Hexapoda</taxon>
        <taxon>Insecta</taxon>
        <taxon>Pterygota</taxon>
        <taxon>Neoptera</taxon>
        <taxon>Endopterygota</taxon>
        <taxon>Hymenoptera</taxon>
        <taxon>Apocrita</taxon>
        <taxon>Proctotrupomorpha</taxon>
        <taxon>Chalcidoidea</taxon>
        <taxon>Pteromalidae</taxon>
        <taxon>Pteromalinae</taxon>
        <taxon>Nasonia</taxon>
    </lineage>
</organism>
<sequence length="213" mass="24958">MVRSRPTLYDKSLEEYHTEFRDARKNHLEHISNTILEIFGEKLSVEAIIKIWQNLVIKFKEQHNLIKQYCPSGSGKENTEKVKWQFYDSMIWILPFIGHLPQLASDADTLKPQQKNPENTIDQNKFNKKKTSKSDTEKVISDMQKILDDNAKMLEAVEDKVRSTNVENSEKEKAIQCYMLLISKGFKQIPENKKFKCCRIIMASINDFKQKQT</sequence>
<evidence type="ECO:0000259" key="2">
    <source>
        <dbReference type="PROSITE" id="PS51029"/>
    </source>
</evidence>
<evidence type="ECO:0000256" key="1">
    <source>
        <dbReference type="SAM" id="MobiDB-lite"/>
    </source>
</evidence>
<feature type="domain" description="MADF" evidence="2">
    <location>
        <begin position="1"/>
        <end position="98"/>
    </location>
</feature>
<feature type="region of interest" description="Disordered" evidence="1">
    <location>
        <begin position="113"/>
        <end position="135"/>
    </location>
</feature>
<dbReference type="InParanoid" id="A0A7M7M1J3"/>
<feature type="compositionally biased region" description="Polar residues" evidence="1">
    <location>
        <begin position="113"/>
        <end position="124"/>
    </location>
</feature>
<protein>
    <recommendedName>
        <fullName evidence="2">MADF domain-containing protein</fullName>
    </recommendedName>
</protein>
<evidence type="ECO:0000313" key="4">
    <source>
        <dbReference type="Proteomes" id="UP000002358"/>
    </source>
</evidence>
<dbReference type="AlphaFoldDB" id="A0A7M7M1J3"/>
<dbReference type="EnsemblMetazoa" id="XM_016981191">
    <property type="protein sequence ID" value="XP_016836680"/>
    <property type="gene ID" value="LOC107980514"/>
</dbReference>
<dbReference type="RefSeq" id="XP_016836680.1">
    <property type="nucleotide sequence ID" value="XM_016981191.3"/>
</dbReference>
<dbReference type="GeneID" id="107980514"/>
<dbReference type="OrthoDB" id="7555214at2759"/>
<proteinExistence type="predicted"/>